<evidence type="ECO:0000313" key="2">
    <source>
        <dbReference type="Proteomes" id="UP000314294"/>
    </source>
</evidence>
<protein>
    <submittedName>
        <fullName evidence="1">Uncharacterized protein</fullName>
    </submittedName>
</protein>
<organism evidence="1 2">
    <name type="scientific">Liparis tanakae</name>
    <name type="common">Tanaka's snailfish</name>
    <dbReference type="NCBI Taxonomy" id="230148"/>
    <lineage>
        <taxon>Eukaryota</taxon>
        <taxon>Metazoa</taxon>
        <taxon>Chordata</taxon>
        <taxon>Craniata</taxon>
        <taxon>Vertebrata</taxon>
        <taxon>Euteleostomi</taxon>
        <taxon>Actinopterygii</taxon>
        <taxon>Neopterygii</taxon>
        <taxon>Teleostei</taxon>
        <taxon>Neoteleostei</taxon>
        <taxon>Acanthomorphata</taxon>
        <taxon>Eupercaria</taxon>
        <taxon>Perciformes</taxon>
        <taxon>Cottioidei</taxon>
        <taxon>Cottales</taxon>
        <taxon>Liparidae</taxon>
        <taxon>Liparis</taxon>
    </lineage>
</organism>
<proteinExistence type="predicted"/>
<keyword evidence="2" id="KW-1185">Reference proteome</keyword>
<dbReference type="Proteomes" id="UP000314294">
    <property type="component" value="Unassembled WGS sequence"/>
</dbReference>
<comment type="caution">
    <text evidence="1">The sequence shown here is derived from an EMBL/GenBank/DDBJ whole genome shotgun (WGS) entry which is preliminary data.</text>
</comment>
<reference evidence="1 2" key="1">
    <citation type="submission" date="2019-03" db="EMBL/GenBank/DDBJ databases">
        <title>First draft genome of Liparis tanakae, snailfish: a comprehensive survey of snailfish specific genes.</title>
        <authorList>
            <person name="Kim W."/>
            <person name="Song I."/>
            <person name="Jeong J.-H."/>
            <person name="Kim D."/>
            <person name="Kim S."/>
            <person name="Ryu S."/>
            <person name="Song J.Y."/>
            <person name="Lee S.K."/>
        </authorList>
    </citation>
    <scope>NUCLEOTIDE SEQUENCE [LARGE SCALE GENOMIC DNA]</scope>
    <source>
        <tissue evidence="1">Muscle</tissue>
    </source>
</reference>
<gene>
    <name evidence="1" type="ORF">EYF80_042559</name>
</gene>
<evidence type="ECO:0000313" key="1">
    <source>
        <dbReference type="EMBL" id="TNN47251.1"/>
    </source>
</evidence>
<name>A0A4Z2G1W9_9TELE</name>
<dbReference type="EMBL" id="SRLO01000751">
    <property type="protein sequence ID" value="TNN47251.1"/>
    <property type="molecule type" value="Genomic_DNA"/>
</dbReference>
<accession>A0A4Z2G1W9</accession>
<dbReference type="AlphaFoldDB" id="A0A4Z2G1W9"/>
<sequence>MLRSLISLHRSPRKLASESASFQSACLVKLTSTPGGRKMRLDQWPLPLVPIPPISGILAQTAPIFKLNLLLDLHN</sequence>